<organism evidence="1 2">
    <name type="scientific">Deinococcus lacus</name>
    <dbReference type="NCBI Taxonomy" id="392561"/>
    <lineage>
        <taxon>Bacteria</taxon>
        <taxon>Thermotogati</taxon>
        <taxon>Deinococcota</taxon>
        <taxon>Deinococci</taxon>
        <taxon>Deinococcales</taxon>
        <taxon>Deinococcaceae</taxon>
        <taxon>Deinococcus</taxon>
    </lineage>
</organism>
<evidence type="ECO:0000313" key="2">
    <source>
        <dbReference type="Proteomes" id="UP001596297"/>
    </source>
</evidence>
<comment type="caution">
    <text evidence="1">The sequence shown here is derived from an EMBL/GenBank/DDBJ whole genome shotgun (WGS) entry which is preliminary data.</text>
</comment>
<proteinExistence type="predicted"/>
<accession>A0ABW1YBU8</accession>
<keyword evidence="2" id="KW-1185">Reference proteome</keyword>
<dbReference type="Proteomes" id="UP001596297">
    <property type="component" value="Unassembled WGS sequence"/>
</dbReference>
<evidence type="ECO:0000313" key="1">
    <source>
        <dbReference type="EMBL" id="MFC6591699.1"/>
    </source>
</evidence>
<protein>
    <submittedName>
        <fullName evidence="1">Uncharacterized protein</fullName>
    </submittedName>
</protein>
<dbReference type="EMBL" id="JBHSWD010000001">
    <property type="protein sequence ID" value="MFC6591699.1"/>
    <property type="molecule type" value="Genomic_DNA"/>
</dbReference>
<sequence length="58" mass="6635">MTQPTPRRLSGADFWAWVRDLRPLDARQREAFLSALALHYGQQVAANIRQQVERTVAA</sequence>
<reference evidence="2" key="1">
    <citation type="journal article" date="2019" name="Int. J. Syst. Evol. Microbiol.">
        <title>The Global Catalogue of Microorganisms (GCM) 10K type strain sequencing project: providing services to taxonomists for standard genome sequencing and annotation.</title>
        <authorList>
            <consortium name="The Broad Institute Genomics Platform"/>
            <consortium name="The Broad Institute Genome Sequencing Center for Infectious Disease"/>
            <person name="Wu L."/>
            <person name="Ma J."/>
        </authorList>
    </citation>
    <scope>NUCLEOTIDE SEQUENCE [LARGE SCALE GENOMIC DNA]</scope>
    <source>
        <strain evidence="2">CGMCC 1.15772</strain>
    </source>
</reference>
<dbReference type="RefSeq" id="WP_380082705.1">
    <property type="nucleotide sequence ID" value="NZ_JBHSWD010000001.1"/>
</dbReference>
<gene>
    <name evidence="1" type="ORF">ACFP81_06515</name>
</gene>
<name>A0ABW1YBU8_9DEIO</name>